<accession>A0A5C3NAF4</accession>
<evidence type="ECO:0000259" key="6">
    <source>
        <dbReference type="PROSITE" id="PS50157"/>
    </source>
</evidence>
<keyword evidence="8" id="KW-1185">Reference proteome</keyword>
<dbReference type="AlphaFoldDB" id="A0A5C3NAF4"/>
<feature type="domain" description="C2H2-type" evidence="6">
    <location>
        <begin position="104"/>
        <end position="134"/>
    </location>
</feature>
<dbReference type="PROSITE" id="PS50157">
    <property type="entry name" value="ZINC_FINGER_C2H2_2"/>
    <property type="match status" value="1"/>
</dbReference>
<organism evidence="7 8">
    <name type="scientific">Heliocybe sulcata</name>
    <dbReference type="NCBI Taxonomy" id="5364"/>
    <lineage>
        <taxon>Eukaryota</taxon>
        <taxon>Fungi</taxon>
        <taxon>Dikarya</taxon>
        <taxon>Basidiomycota</taxon>
        <taxon>Agaricomycotina</taxon>
        <taxon>Agaricomycetes</taxon>
        <taxon>Gloeophyllales</taxon>
        <taxon>Gloeophyllaceae</taxon>
        <taxon>Heliocybe</taxon>
    </lineage>
</organism>
<dbReference type="GO" id="GO:0000977">
    <property type="term" value="F:RNA polymerase II transcription regulatory region sequence-specific DNA binding"/>
    <property type="evidence" value="ECO:0007669"/>
    <property type="project" value="TreeGrafter"/>
</dbReference>
<evidence type="ECO:0000256" key="5">
    <source>
        <dbReference type="PROSITE-ProRule" id="PRU00042"/>
    </source>
</evidence>
<reference evidence="7 8" key="1">
    <citation type="journal article" date="2019" name="Nat. Ecol. Evol.">
        <title>Megaphylogeny resolves global patterns of mushroom evolution.</title>
        <authorList>
            <person name="Varga T."/>
            <person name="Krizsan K."/>
            <person name="Foldi C."/>
            <person name="Dima B."/>
            <person name="Sanchez-Garcia M."/>
            <person name="Sanchez-Ramirez S."/>
            <person name="Szollosi G.J."/>
            <person name="Szarkandi J.G."/>
            <person name="Papp V."/>
            <person name="Albert L."/>
            <person name="Andreopoulos W."/>
            <person name="Angelini C."/>
            <person name="Antonin V."/>
            <person name="Barry K.W."/>
            <person name="Bougher N.L."/>
            <person name="Buchanan P."/>
            <person name="Buyck B."/>
            <person name="Bense V."/>
            <person name="Catcheside P."/>
            <person name="Chovatia M."/>
            <person name="Cooper J."/>
            <person name="Damon W."/>
            <person name="Desjardin D."/>
            <person name="Finy P."/>
            <person name="Geml J."/>
            <person name="Haridas S."/>
            <person name="Hughes K."/>
            <person name="Justo A."/>
            <person name="Karasinski D."/>
            <person name="Kautmanova I."/>
            <person name="Kiss B."/>
            <person name="Kocsube S."/>
            <person name="Kotiranta H."/>
            <person name="LaButti K.M."/>
            <person name="Lechner B.E."/>
            <person name="Liimatainen K."/>
            <person name="Lipzen A."/>
            <person name="Lukacs Z."/>
            <person name="Mihaltcheva S."/>
            <person name="Morgado L.N."/>
            <person name="Niskanen T."/>
            <person name="Noordeloos M.E."/>
            <person name="Ohm R.A."/>
            <person name="Ortiz-Santana B."/>
            <person name="Ovrebo C."/>
            <person name="Racz N."/>
            <person name="Riley R."/>
            <person name="Savchenko A."/>
            <person name="Shiryaev A."/>
            <person name="Soop K."/>
            <person name="Spirin V."/>
            <person name="Szebenyi C."/>
            <person name="Tomsovsky M."/>
            <person name="Tulloss R.E."/>
            <person name="Uehling J."/>
            <person name="Grigoriev I.V."/>
            <person name="Vagvolgyi C."/>
            <person name="Papp T."/>
            <person name="Martin F.M."/>
            <person name="Miettinen O."/>
            <person name="Hibbett D.S."/>
            <person name="Nagy L.G."/>
        </authorList>
    </citation>
    <scope>NUCLEOTIDE SEQUENCE [LARGE SCALE GENOMIC DNA]</scope>
    <source>
        <strain evidence="7 8">OMC1185</strain>
    </source>
</reference>
<dbReference type="GO" id="GO:0005634">
    <property type="term" value="C:nucleus"/>
    <property type="evidence" value="ECO:0007669"/>
    <property type="project" value="TreeGrafter"/>
</dbReference>
<evidence type="ECO:0000313" key="8">
    <source>
        <dbReference type="Proteomes" id="UP000305948"/>
    </source>
</evidence>
<dbReference type="PROSITE" id="PS00028">
    <property type="entry name" value="ZINC_FINGER_C2H2_1"/>
    <property type="match status" value="2"/>
</dbReference>
<keyword evidence="4" id="KW-0862">Zinc</keyword>
<evidence type="ECO:0000256" key="2">
    <source>
        <dbReference type="ARBA" id="ARBA00022737"/>
    </source>
</evidence>
<evidence type="ECO:0000313" key="7">
    <source>
        <dbReference type="EMBL" id="TFK54252.1"/>
    </source>
</evidence>
<dbReference type="EMBL" id="ML213506">
    <property type="protein sequence ID" value="TFK54252.1"/>
    <property type="molecule type" value="Genomic_DNA"/>
</dbReference>
<evidence type="ECO:0000256" key="3">
    <source>
        <dbReference type="ARBA" id="ARBA00022771"/>
    </source>
</evidence>
<keyword evidence="3 5" id="KW-0863">Zinc-finger</keyword>
<dbReference type="STRING" id="5364.A0A5C3NAF4"/>
<dbReference type="GO" id="GO:0000981">
    <property type="term" value="F:DNA-binding transcription factor activity, RNA polymerase II-specific"/>
    <property type="evidence" value="ECO:0007669"/>
    <property type="project" value="TreeGrafter"/>
</dbReference>
<keyword evidence="1" id="KW-0479">Metal-binding</keyword>
<sequence length="291" mass="33617">MAWCNSCDRHFVSDVALRSHYEHNPRHHWCKKCNRHFSSDSAILNHRIHSSAHHWCRCCGTEFDGDDELEEHIDSEHWHCSDCDEFFEAEMWLRLHYWGSSAHSYCVLCDRHFNNDMSLGHHMKYSSIHVGRSIPCIGPNCTKLFPSVSALTHHLESSACNSRIKRAHVNAFIRSVDPQHFITKPLIRGPLDTDPIIQYTTATQAAWNGHHYQCYFCTKEFFTLIALNQHLNSPAHEAKIYNCPHCQVEFRCFSGLVQHVESEVCGVMRFQRVKQIMAAVVQTAAARMLLA</sequence>
<evidence type="ECO:0000256" key="1">
    <source>
        <dbReference type="ARBA" id="ARBA00022723"/>
    </source>
</evidence>
<evidence type="ECO:0000256" key="4">
    <source>
        <dbReference type="ARBA" id="ARBA00022833"/>
    </source>
</evidence>
<gene>
    <name evidence="7" type="ORF">OE88DRAFT_1169310</name>
</gene>
<dbReference type="PANTHER" id="PTHR24409">
    <property type="entry name" value="ZINC FINGER PROTEIN 142"/>
    <property type="match status" value="1"/>
</dbReference>
<dbReference type="Gene3D" id="3.30.160.60">
    <property type="entry name" value="Classic Zinc Finger"/>
    <property type="match status" value="2"/>
</dbReference>
<dbReference type="GO" id="GO:0008270">
    <property type="term" value="F:zinc ion binding"/>
    <property type="evidence" value="ECO:0007669"/>
    <property type="project" value="UniProtKB-KW"/>
</dbReference>
<dbReference type="SUPFAM" id="SSF57667">
    <property type="entry name" value="beta-beta-alpha zinc fingers"/>
    <property type="match status" value="1"/>
</dbReference>
<keyword evidence="2" id="KW-0677">Repeat</keyword>
<name>A0A5C3NAF4_9AGAM</name>
<dbReference type="InterPro" id="IPR036236">
    <property type="entry name" value="Znf_C2H2_sf"/>
</dbReference>
<proteinExistence type="predicted"/>
<protein>
    <recommendedName>
        <fullName evidence="6">C2H2-type domain-containing protein</fullName>
    </recommendedName>
</protein>
<dbReference type="PANTHER" id="PTHR24409:SF356">
    <property type="entry name" value="C2H2 FINGER DOMAIN TRANSCRIPTION FACTOR (EUROFUNG)"/>
    <property type="match status" value="1"/>
</dbReference>
<dbReference type="Proteomes" id="UP000305948">
    <property type="component" value="Unassembled WGS sequence"/>
</dbReference>
<dbReference type="SMART" id="SM00355">
    <property type="entry name" value="ZnF_C2H2"/>
    <property type="match status" value="8"/>
</dbReference>
<dbReference type="InterPro" id="IPR013087">
    <property type="entry name" value="Znf_C2H2_type"/>
</dbReference>
<dbReference type="OrthoDB" id="6077919at2759"/>